<comment type="caution">
    <text evidence="6">The sequence shown here is derived from an EMBL/GenBank/DDBJ whole genome shotgun (WGS) entry which is preliminary data.</text>
</comment>
<dbReference type="EMBL" id="JBHSMX010000020">
    <property type="protein sequence ID" value="MFC5521865.1"/>
    <property type="molecule type" value="Genomic_DNA"/>
</dbReference>
<evidence type="ECO:0000256" key="2">
    <source>
        <dbReference type="ARBA" id="ARBA00022723"/>
    </source>
</evidence>
<dbReference type="Pfam" id="PF24827">
    <property type="entry name" value="AstE_AspA_cat"/>
    <property type="match status" value="1"/>
</dbReference>
<evidence type="ECO:0000313" key="6">
    <source>
        <dbReference type="EMBL" id="MFC5521865.1"/>
    </source>
</evidence>
<dbReference type="Proteomes" id="UP001596084">
    <property type="component" value="Unassembled WGS sequence"/>
</dbReference>
<dbReference type="InterPro" id="IPR055438">
    <property type="entry name" value="AstE_AspA_cat"/>
</dbReference>
<keyword evidence="7" id="KW-1185">Reference proteome</keyword>
<evidence type="ECO:0000256" key="3">
    <source>
        <dbReference type="ARBA" id="ARBA00022801"/>
    </source>
</evidence>
<dbReference type="SUPFAM" id="SSF53187">
    <property type="entry name" value="Zn-dependent exopeptidases"/>
    <property type="match status" value="1"/>
</dbReference>
<name>A0ABW0QAR1_9BURK</name>
<keyword evidence="2" id="KW-0479">Metal-binding</keyword>
<keyword evidence="3" id="KW-0378">Hydrolase</keyword>
<evidence type="ECO:0000256" key="1">
    <source>
        <dbReference type="ARBA" id="ARBA00001947"/>
    </source>
</evidence>
<organism evidence="6 7">
    <name type="scientific">Polaromonas jejuensis</name>
    <dbReference type="NCBI Taxonomy" id="457502"/>
    <lineage>
        <taxon>Bacteria</taxon>
        <taxon>Pseudomonadati</taxon>
        <taxon>Pseudomonadota</taxon>
        <taxon>Betaproteobacteria</taxon>
        <taxon>Burkholderiales</taxon>
        <taxon>Comamonadaceae</taxon>
        <taxon>Polaromonas</taxon>
    </lineage>
</organism>
<evidence type="ECO:0000313" key="7">
    <source>
        <dbReference type="Proteomes" id="UP001596084"/>
    </source>
</evidence>
<dbReference type="InterPro" id="IPR050178">
    <property type="entry name" value="AspA/AstE_fam"/>
</dbReference>
<dbReference type="Gene3D" id="3.40.630.10">
    <property type="entry name" value="Zn peptidases"/>
    <property type="match status" value="1"/>
</dbReference>
<dbReference type="PANTHER" id="PTHR15162">
    <property type="entry name" value="ASPARTOACYLASE"/>
    <property type="match status" value="1"/>
</dbReference>
<sequence length="321" mass="34287">MSGQPFKAHAVSLTPPELSGWAASATGVAHVQERSAAASGPEVLVTALVHGNEYSGALALDEFLRSGLRPRCGRITAVFCNTAAFARFDASQPDASRFVDEDFNRVWSPERLDGARQSTELARAREIRPFVERATHLLDLHSMHEPCEPLLVTGLLPRNIAFAQGLGTAGQVIVDAGHADGVRMRDYGPFGEAGGARLALLLEAGQHWASSSLDAARNVLMRFLVASGALARGDVPEGWLLPDVLPPPPITVTDRVVAKSMDFAFVQDFRGGETIPQAGTVIAHDAGEPVVTPYDDCVLVMPSVRQLRLGVTTVRLGRRAG</sequence>
<feature type="domain" description="Succinylglutamate desuccinylase/Aspartoacylase catalytic" evidence="5">
    <location>
        <begin position="40"/>
        <end position="145"/>
    </location>
</feature>
<proteinExistence type="predicted"/>
<dbReference type="PANTHER" id="PTHR15162:SF7">
    <property type="entry name" value="SUCCINYLGLUTAMATE DESUCCINYLASE"/>
    <property type="match status" value="1"/>
</dbReference>
<keyword evidence="4" id="KW-0862">Zinc</keyword>
<dbReference type="RefSeq" id="WP_068834364.1">
    <property type="nucleotide sequence ID" value="NZ_JBHSMX010000020.1"/>
</dbReference>
<accession>A0ABW0QAR1</accession>
<reference evidence="7" key="1">
    <citation type="journal article" date="2019" name="Int. J. Syst. Evol. Microbiol.">
        <title>The Global Catalogue of Microorganisms (GCM) 10K type strain sequencing project: providing services to taxonomists for standard genome sequencing and annotation.</title>
        <authorList>
            <consortium name="The Broad Institute Genomics Platform"/>
            <consortium name="The Broad Institute Genome Sequencing Center for Infectious Disease"/>
            <person name="Wu L."/>
            <person name="Ma J."/>
        </authorList>
    </citation>
    <scope>NUCLEOTIDE SEQUENCE [LARGE SCALE GENOMIC DNA]</scope>
    <source>
        <strain evidence="7">CGMCC 4.7277</strain>
    </source>
</reference>
<comment type="cofactor">
    <cofactor evidence="1">
        <name>Zn(2+)</name>
        <dbReference type="ChEBI" id="CHEBI:29105"/>
    </cofactor>
</comment>
<evidence type="ECO:0000256" key="4">
    <source>
        <dbReference type="ARBA" id="ARBA00022833"/>
    </source>
</evidence>
<protein>
    <submittedName>
        <fullName evidence="6">Succinylglutamate desuccinylase/aspartoacylase family protein</fullName>
    </submittedName>
</protein>
<gene>
    <name evidence="6" type="ORF">ACFPP7_13225</name>
</gene>
<evidence type="ECO:0000259" key="5">
    <source>
        <dbReference type="Pfam" id="PF24827"/>
    </source>
</evidence>